<dbReference type="InterPro" id="IPR000225">
    <property type="entry name" value="Armadillo"/>
</dbReference>
<dbReference type="PROSITE" id="PS50176">
    <property type="entry name" value="ARM_REPEAT"/>
    <property type="match status" value="1"/>
</dbReference>
<dbReference type="OrthoDB" id="3525895at2"/>
<proteinExistence type="predicted"/>
<dbReference type="Gene3D" id="1.25.10.10">
    <property type="entry name" value="Leucine-rich Repeat Variant"/>
    <property type="match status" value="2"/>
</dbReference>
<evidence type="ECO:0008006" key="3">
    <source>
        <dbReference type="Google" id="ProtNLM"/>
    </source>
</evidence>
<name>A0A7G6E4Z1_THEFR</name>
<dbReference type="RefSeq" id="WP_081908176.1">
    <property type="nucleotide sequence ID" value="NZ_CP045798.1"/>
</dbReference>
<dbReference type="Proteomes" id="UP000515847">
    <property type="component" value="Chromosome"/>
</dbReference>
<dbReference type="InterPro" id="IPR016024">
    <property type="entry name" value="ARM-type_fold"/>
</dbReference>
<organism evidence="1 2">
    <name type="scientific">Thermanaerosceptrum fracticalcis</name>
    <dbReference type="NCBI Taxonomy" id="1712410"/>
    <lineage>
        <taxon>Bacteria</taxon>
        <taxon>Bacillati</taxon>
        <taxon>Bacillota</taxon>
        <taxon>Clostridia</taxon>
        <taxon>Eubacteriales</taxon>
        <taxon>Peptococcaceae</taxon>
        <taxon>Thermanaerosceptrum</taxon>
    </lineage>
</organism>
<dbReference type="Pfam" id="PF13646">
    <property type="entry name" value="HEAT_2"/>
    <property type="match status" value="1"/>
</dbReference>
<protein>
    <recommendedName>
        <fullName evidence="3">HEAT repeat domain-containing protein</fullName>
    </recommendedName>
</protein>
<gene>
    <name evidence="1" type="ORF">BR63_13020</name>
</gene>
<dbReference type="EMBL" id="CP045798">
    <property type="protein sequence ID" value="QNB47145.1"/>
    <property type="molecule type" value="Genomic_DNA"/>
</dbReference>
<keyword evidence="2" id="KW-1185">Reference proteome</keyword>
<dbReference type="SUPFAM" id="SSF48371">
    <property type="entry name" value="ARM repeat"/>
    <property type="match status" value="1"/>
</dbReference>
<sequence>MAWFGFGSTKISLEELKKSIIESPDTFPQDLRKNLEKIEFVTGWELIKLTLPSLNKVKGRNLVRLLLGDKIHLLESLVEERTERLLAIECLGYLPSRETVEILVRLLSSKDESVQLAAAGALKHHTPRLVVPYLVDALLEGAALPSRVGEVLLVMGYYAEEALLEAFPRATPPVQAHILELLTHAVNPKCKDLVAEALKHDDFKLKNKALEAIASFSFTEFWPEVVMCLAEPQWTLRAKALEVLAKLEIKEARDFVEAFLHDEDEWVRECAQNYLKTIESVSTVTEEKSNVVNQLG</sequence>
<evidence type="ECO:0000313" key="2">
    <source>
        <dbReference type="Proteomes" id="UP000515847"/>
    </source>
</evidence>
<dbReference type="AlphaFoldDB" id="A0A7G6E4Z1"/>
<dbReference type="InterPro" id="IPR011989">
    <property type="entry name" value="ARM-like"/>
</dbReference>
<reference evidence="1 2" key="1">
    <citation type="journal article" date="2019" name="Front. Microbiol.">
        <title>Thermoanaerosceptrum fracticalcis gen. nov. sp. nov., a Novel Fumarate-Fermenting Microorganism From a Deep Fractured Carbonate Aquifer of the US Great Basin.</title>
        <authorList>
            <person name="Hamilton-Brehm S.D."/>
            <person name="Stewart L.E."/>
            <person name="Zavarin M."/>
            <person name="Caldwell M."/>
            <person name="Lawson P.A."/>
            <person name="Onstott T.C."/>
            <person name="Grzymski J."/>
            <person name="Neveux I."/>
            <person name="Lollar B.S."/>
            <person name="Russell C.E."/>
            <person name="Moser D.P."/>
        </authorList>
    </citation>
    <scope>NUCLEOTIDE SEQUENCE [LARGE SCALE GENOMIC DNA]</scope>
    <source>
        <strain evidence="1 2">DRI-13</strain>
    </source>
</reference>
<dbReference type="KEGG" id="tfr:BR63_13020"/>
<evidence type="ECO:0000313" key="1">
    <source>
        <dbReference type="EMBL" id="QNB47145.1"/>
    </source>
</evidence>
<accession>A0A7G6E4Z1</accession>